<evidence type="ECO:0000259" key="3">
    <source>
        <dbReference type="Pfam" id="PF21516"/>
    </source>
</evidence>
<dbReference type="SUPFAM" id="SSF52540">
    <property type="entry name" value="P-loop containing nucleoside triphosphate hydrolases"/>
    <property type="match status" value="1"/>
</dbReference>
<accession>A0AAV2HW51</accession>
<evidence type="ECO:0000256" key="1">
    <source>
        <dbReference type="SAM" id="Coils"/>
    </source>
</evidence>
<dbReference type="PANTHER" id="PTHR46406:SF1">
    <property type="entry name" value="NITRIC OXIDE-ASSOCIATED PROTEIN 1"/>
    <property type="match status" value="1"/>
</dbReference>
<gene>
    <name evidence="4" type="ORF">GSLYS_00011568001</name>
</gene>
<dbReference type="EMBL" id="CAXITT010000270">
    <property type="protein sequence ID" value="CAL1537666.1"/>
    <property type="molecule type" value="Genomic_DNA"/>
</dbReference>
<keyword evidence="1" id="KW-0175">Coiled coil</keyword>
<feature type="domain" description="G" evidence="2">
    <location>
        <begin position="361"/>
        <end position="413"/>
    </location>
</feature>
<protein>
    <recommendedName>
        <fullName evidence="6">Nitric oxide-associated protein 1</fullName>
    </recommendedName>
</protein>
<dbReference type="Pfam" id="PF01926">
    <property type="entry name" value="MMR_HSR1"/>
    <property type="match status" value="1"/>
</dbReference>
<dbReference type="Gene3D" id="3.40.50.300">
    <property type="entry name" value="P-loop containing nucleotide triphosphate hydrolases"/>
    <property type="match status" value="1"/>
</dbReference>
<dbReference type="InterPro" id="IPR027417">
    <property type="entry name" value="P-loop_NTPase"/>
</dbReference>
<dbReference type="Proteomes" id="UP001497497">
    <property type="component" value="Unassembled WGS sequence"/>
</dbReference>
<feature type="coiled-coil region" evidence="1">
    <location>
        <begin position="425"/>
        <end position="452"/>
    </location>
</feature>
<dbReference type="CDD" id="cd01855">
    <property type="entry name" value="YqeH"/>
    <property type="match status" value="1"/>
</dbReference>
<evidence type="ECO:0000313" key="5">
    <source>
        <dbReference type="Proteomes" id="UP001497497"/>
    </source>
</evidence>
<keyword evidence="5" id="KW-1185">Reference proteome</keyword>
<name>A0AAV2HW51_LYMST</name>
<dbReference type="GO" id="GO:0005525">
    <property type="term" value="F:GTP binding"/>
    <property type="evidence" value="ECO:0007669"/>
    <property type="project" value="InterPro"/>
</dbReference>
<feature type="domain" description="NOA1/YqeH-like C-terminal" evidence="3">
    <location>
        <begin position="581"/>
        <end position="681"/>
    </location>
</feature>
<evidence type="ECO:0000259" key="2">
    <source>
        <dbReference type="Pfam" id="PF01926"/>
    </source>
</evidence>
<proteinExistence type="predicted"/>
<dbReference type="InterPro" id="IPR048422">
    <property type="entry name" value="NOA1/YqeH-like_C"/>
</dbReference>
<dbReference type="InterPro" id="IPR006073">
    <property type="entry name" value="GTP-bd"/>
</dbReference>
<dbReference type="InterPro" id="IPR052807">
    <property type="entry name" value="Mito_transl_resp_regulator"/>
</dbReference>
<evidence type="ECO:0000313" key="4">
    <source>
        <dbReference type="EMBL" id="CAL1537666.1"/>
    </source>
</evidence>
<reference evidence="4 5" key="1">
    <citation type="submission" date="2024-04" db="EMBL/GenBank/DDBJ databases">
        <authorList>
            <consortium name="Genoscope - CEA"/>
            <person name="William W."/>
        </authorList>
    </citation>
    <scope>NUCLEOTIDE SEQUENCE [LARGE SCALE GENOMIC DNA]</scope>
</reference>
<sequence>MVHISFLFKMNNHLLRLMGTARKSWNRCPNVSPLTYSVICYQLKHKSSSACKYAVYEPNSKRDYLAESSKLETNKMQNTNELSLTALRLMNNSQHDYCSLNIMEPIKIKNTDVTSETMKQRLENLTLDVDETLTEMFTSNLEEQVDLPTDEHLDDIDYVESEAFLSDFNSTTLSKPNPLLGTEDRKVQPSKIPCVGCGAPLQCQHKTFPGFLPSEYFKILTEIEMKTTLCQRCYYIRHCNAFQEVSANPKEFAEMIAKIRPTKSAVLMVVDVMDIHGSIIPNLMDLIGGKHPIIVVGNKADLLSPDCSEFLKNVNSQLLQACYVAGLRNIKKCTLISAKTGFGIERLIDILFSLYKRQVDVYIVGTANAGKSSLFNILLASDYCKHTARDLIERATISVWPGTTLNMLKFPIMRPSSRTIALRVKRLKQEQAQRLEHKKLQKERNKEDKEKKISWELKDEVCATDTRTESQFKADETGEAWGQKIIGYKGTQDGSIKLVRSSLLKTPFNSEELSDSYWAYDTPGVINPNQIMNLLTPEETPYLAPTTMIVPQSLIFRPGETVFVSGLGRLDYMQGNESVILTVHCGPKLPIHVIATKDADEFYLENLGTERFGIPMGNKDRLMRLPSLVGREFSVEGIKPSLAVADVQLSSLGWISVSPNEGQTVKMTAYTPGGRGLHLRTPSLMPNHSQFSGKRIAGTPFYATRPPGWVMARRDDNVVIDS</sequence>
<comment type="caution">
    <text evidence="4">The sequence shown here is derived from an EMBL/GenBank/DDBJ whole genome shotgun (WGS) entry which is preliminary data.</text>
</comment>
<dbReference type="PANTHER" id="PTHR46406">
    <property type="entry name" value="NITRIC OXIDE-ASSOCIATED PROTEIN 1"/>
    <property type="match status" value="1"/>
</dbReference>
<dbReference type="Pfam" id="PF21516">
    <property type="entry name" value="YqeH-like_C"/>
    <property type="match status" value="1"/>
</dbReference>
<organism evidence="4 5">
    <name type="scientific">Lymnaea stagnalis</name>
    <name type="common">Great pond snail</name>
    <name type="synonym">Helix stagnalis</name>
    <dbReference type="NCBI Taxonomy" id="6523"/>
    <lineage>
        <taxon>Eukaryota</taxon>
        <taxon>Metazoa</taxon>
        <taxon>Spiralia</taxon>
        <taxon>Lophotrochozoa</taxon>
        <taxon>Mollusca</taxon>
        <taxon>Gastropoda</taxon>
        <taxon>Heterobranchia</taxon>
        <taxon>Euthyneura</taxon>
        <taxon>Panpulmonata</taxon>
        <taxon>Hygrophila</taxon>
        <taxon>Lymnaeoidea</taxon>
        <taxon>Lymnaeidae</taxon>
        <taxon>Lymnaea</taxon>
    </lineage>
</organism>
<dbReference type="AlphaFoldDB" id="A0AAV2HW51"/>
<evidence type="ECO:0008006" key="6">
    <source>
        <dbReference type="Google" id="ProtNLM"/>
    </source>
</evidence>